<keyword evidence="9 14" id="KW-1133">Transmembrane helix</keyword>
<evidence type="ECO:0000313" key="16">
    <source>
        <dbReference type="Proteomes" id="UP000321548"/>
    </source>
</evidence>
<dbReference type="Proteomes" id="UP000321548">
    <property type="component" value="Unassembled WGS sequence"/>
</dbReference>
<feature type="transmembrane region" description="Helical" evidence="14">
    <location>
        <begin position="379"/>
        <end position="403"/>
    </location>
</feature>
<dbReference type="Pfam" id="PF02386">
    <property type="entry name" value="TrkH"/>
    <property type="match status" value="1"/>
</dbReference>
<feature type="binding site" evidence="13">
    <location>
        <position position="206"/>
    </location>
    <ligand>
        <name>K(+)</name>
        <dbReference type="ChEBI" id="CHEBI:29103"/>
    </ligand>
</feature>
<keyword evidence="7 14" id="KW-0812">Transmembrane</keyword>
<keyword evidence="6 12" id="KW-0633">Potassium transport</keyword>
<dbReference type="PANTHER" id="PTHR32024:SF2">
    <property type="entry name" value="TRK SYSTEM POTASSIUM UPTAKE PROTEIN TRKG-RELATED"/>
    <property type="match status" value="1"/>
</dbReference>
<comment type="similarity">
    <text evidence="2 12">Belongs to the TrkH potassium transport family.</text>
</comment>
<keyword evidence="11 12" id="KW-0472">Membrane</keyword>
<feature type="binding site" evidence="13">
    <location>
        <position position="97"/>
    </location>
    <ligand>
        <name>K(+)</name>
        <dbReference type="ChEBI" id="CHEBI:29103"/>
    </ligand>
</feature>
<feature type="transmembrane region" description="Helical" evidence="14">
    <location>
        <begin position="312"/>
        <end position="334"/>
    </location>
</feature>
<sequence>MVFSATFLLPLGWSLAVDDGAHASFFISAAGCLGVGSLLWALTRRYRRELEPRDGPLLVVLGWLVMSLAAAVPLELEIPGLSVTHAFFEAVAGLTTTGATVLTGLEYLPQSVNIWRHAMQWYGGMGIIVMAVAILPMLGVGGMQLFKAEMAGPMKENKLTPRITQTAKALWLIYIALTLACAASLRYIAGESWFDAVCHAFSAMALGGFSNRDASIGSFDSPTVEAILGVFMLLAVLNFATHFRAVRARSVGPYLRDPEARAVFVLLLGSGAMIGLYLYWNGVYDTLADAMRHALFNTLSLGTSTGYMGQDYAAWPVFAPMWMLFLACIGSSAGSTGGGIKMIRTLILVRQTSRELARMVHPRAISPLTINGQIIENRVIFSVLGFMLLWGATQIVVAFLLLASGLDFVTAFSAAVAMVNNLGPALGEFGPTGNYAALGSFQAWVLTLAMLAGRLELLTFFVVLTGAFWRR</sequence>
<evidence type="ECO:0000256" key="4">
    <source>
        <dbReference type="ARBA" id="ARBA00022475"/>
    </source>
</evidence>
<name>A0A5C8NUP9_9BURK</name>
<evidence type="ECO:0000256" key="8">
    <source>
        <dbReference type="ARBA" id="ARBA00022958"/>
    </source>
</evidence>
<comment type="subcellular location">
    <subcellularLocation>
        <location evidence="1 12">Cell inner membrane</location>
        <topology evidence="1 12">Multi-pass membrane protein</topology>
    </subcellularLocation>
</comment>
<evidence type="ECO:0000256" key="5">
    <source>
        <dbReference type="ARBA" id="ARBA00022519"/>
    </source>
</evidence>
<evidence type="ECO:0000256" key="12">
    <source>
        <dbReference type="PIRNR" id="PIRNR006247"/>
    </source>
</evidence>
<dbReference type="PIRSF" id="PIRSF006247">
    <property type="entry name" value="TrkH"/>
    <property type="match status" value="1"/>
</dbReference>
<keyword evidence="8 12" id="KW-0630">Potassium</keyword>
<feature type="binding site" evidence="13">
    <location>
        <position position="207"/>
    </location>
    <ligand>
        <name>K(+)</name>
        <dbReference type="ChEBI" id="CHEBI:29103"/>
    </ligand>
</feature>
<dbReference type="GO" id="GO:0005886">
    <property type="term" value="C:plasma membrane"/>
    <property type="evidence" value="ECO:0007669"/>
    <property type="project" value="UniProtKB-SubCell"/>
</dbReference>
<feature type="transmembrane region" description="Helical" evidence="14">
    <location>
        <begin position="222"/>
        <end position="241"/>
    </location>
</feature>
<comment type="function">
    <text evidence="12">Low-affinity potassium transport system. Interacts with Trk system potassium uptake protein TrkA.</text>
</comment>
<comment type="caution">
    <text evidence="15">The sequence shown here is derived from an EMBL/GenBank/DDBJ whole genome shotgun (WGS) entry which is preliminary data.</text>
</comment>
<accession>A0A5C8NUP9</accession>
<evidence type="ECO:0000256" key="11">
    <source>
        <dbReference type="ARBA" id="ARBA00023136"/>
    </source>
</evidence>
<feature type="transmembrane region" description="Helical" evidence="14">
    <location>
        <begin position="192"/>
        <end position="210"/>
    </location>
</feature>
<feature type="transmembrane region" description="Helical" evidence="14">
    <location>
        <begin position="26"/>
        <end position="43"/>
    </location>
</feature>
<evidence type="ECO:0000313" key="15">
    <source>
        <dbReference type="EMBL" id="TXL64895.1"/>
    </source>
</evidence>
<dbReference type="PANTHER" id="PTHR32024">
    <property type="entry name" value="TRK SYSTEM POTASSIUM UPTAKE PROTEIN TRKG-RELATED"/>
    <property type="match status" value="1"/>
</dbReference>
<feature type="transmembrane region" description="Helical" evidence="14">
    <location>
        <begin position="443"/>
        <end position="469"/>
    </location>
</feature>
<evidence type="ECO:0000256" key="2">
    <source>
        <dbReference type="ARBA" id="ARBA00009137"/>
    </source>
</evidence>
<evidence type="ECO:0000256" key="7">
    <source>
        <dbReference type="ARBA" id="ARBA00022692"/>
    </source>
</evidence>
<dbReference type="GO" id="GO:0046872">
    <property type="term" value="F:metal ion binding"/>
    <property type="evidence" value="ECO:0007669"/>
    <property type="project" value="UniProtKB-KW"/>
</dbReference>
<keyword evidence="3 12" id="KW-0813">Transport</keyword>
<evidence type="ECO:0000256" key="1">
    <source>
        <dbReference type="ARBA" id="ARBA00004429"/>
    </source>
</evidence>
<organism evidence="15 16">
    <name type="scientific">Zeimonas arvi</name>
    <dbReference type="NCBI Taxonomy" id="2498847"/>
    <lineage>
        <taxon>Bacteria</taxon>
        <taxon>Pseudomonadati</taxon>
        <taxon>Pseudomonadota</taxon>
        <taxon>Betaproteobacteria</taxon>
        <taxon>Burkholderiales</taxon>
        <taxon>Burkholderiaceae</taxon>
        <taxon>Zeimonas</taxon>
    </lineage>
</organism>
<keyword evidence="5 12" id="KW-0997">Cell inner membrane</keyword>
<feature type="binding site" evidence="13">
    <location>
        <position position="96"/>
    </location>
    <ligand>
        <name>K(+)</name>
        <dbReference type="ChEBI" id="CHEBI:29103"/>
    </ligand>
</feature>
<feature type="transmembrane region" description="Helical" evidence="14">
    <location>
        <begin position="166"/>
        <end position="185"/>
    </location>
</feature>
<feature type="binding site" evidence="13">
    <location>
        <position position="422"/>
    </location>
    <ligand>
        <name>K(+)</name>
        <dbReference type="ChEBI" id="CHEBI:29103"/>
    </ligand>
</feature>
<reference evidence="15 16" key="1">
    <citation type="submission" date="2019-06" db="EMBL/GenBank/DDBJ databases">
        <title>Quisquiliibacterium sp. nov., isolated from a maize field.</title>
        <authorList>
            <person name="Lin S.-Y."/>
            <person name="Tsai C.-F."/>
            <person name="Young C.-C."/>
        </authorList>
    </citation>
    <scope>NUCLEOTIDE SEQUENCE [LARGE SCALE GENOMIC DNA]</scope>
    <source>
        <strain evidence="15 16">CC-CFT501</strain>
    </source>
</reference>
<keyword evidence="10 12" id="KW-0406">Ion transport</keyword>
<keyword evidence="16" id="KW-1185">Reference proteome</keyword>
<protein>
    <recommendedName>
        <fullName evidence="12">Trk system potassium uptake protein</fullName>
    </recommendedName>
</protein>
<feature type="transmembrane region" description="Helical" evidence="14">
    <location>
        <begin position="262"/>
        <end position="280"/>
    </location>
</feature>
<feature type="transmembrane region" description="Helical" evidence="14">
    <location>
        <begin position="55"/>
        <end position="74"/>
    </location>
</feature>
<dbReference type="AlphaFoldDB" id="A0A5C8NUP9"/>
<dbReference type="InterPro" id="IPR003445">
    <property type="entry name" value="Cat_transpt"/>
</dbReference>
<feature type="binding site" evidence="13">
    <location>
        <position position="421"/>
    </location>
    <ligand>
        <name>K(+)</name>
        <dbReference type="ChEBI" id="CHEBI:29103"/>
    </ligand>
</feature>
<evidence type="ECO:0000256" key="9">
    <source>
        <dbReference type="ARBA" id="ARBA00022989"/>
    </source>
</evidence>
<proteinExistence type="inferred from homology"/>
<gene>
    <name evidence="15" type="ORF">FHP08_13170</name>
</gene>
<keyword evidence="4 12" id="KW-1003">Cell membrane</keyword>
<feature type="transmembrane region" description="Helical" evidence="14">
    <location>
        <begin position="86"/>
        <end position="109"/>
    </location>
</feature>
<evidence type="ECO:0000256" key="10">
    <source>
        <dbReference type="ARBA" id="ARBA00023065"/>
    </source>
</evidence>
<evidence type="ECO:0000256" key="3">
    <source>
        <dbReference type="ARBA" id="ARBA00022448"/>
    </source>
</evidence>
<dbReference type="InterPro" id="IPR004772">
    <property type="entry name" value="TrkH"/>
</dbReference>
<keyword evidence="13" id="KW-0479">Metal-binding</keyword>
<dbReference type="OrthoDB" id="9810952at2"/>
<feature type="transmembrane region" description="Helical" evidence="14">
    <location>
        <begin position="121"/>
        <end position="146"/>
    </location>
</feature>
<feature type="binding site" evidence="13">
    <location>
        <position position="305"/>
    </location>
    <ligand>
        <name>K(+)</name>
        <dbReference type="ChEBI" id="CHEBI:29103"/>
    </ligand>
</feature>
<evidence type="ECO:0000256" key="14">
    <source>
        <dbReference type="SAM" id="Phobius"/>
    </source>
</evidence>
<dbReference type="EMBL" id="VDUY01000005">
    <property type="protein sequence ID" value="TXL64895.1"/>
    <property type="molecule type" value="Genomic_DNA"/>
</dbReference>
<evidence type="ECO:0000256" key="13">
    <source>
        <dbReference type="PIRSR" id="PIRSR006247-1"/>
    </source>
</evidence>
<dbReference type="GO" id="GO:0015379">
    <property type="term" value="F:potassium:chloride symporter activity"/>
    <property type="evidence" value="ECO:0007669"/>
    <property type="project" value="InterPro"/>
</dbReference>
<evidence type="ECO:0000256" key="6">
    <source>
        <dbReference type="ARBA" id="ARBA00022538"/>
    </source>
</evidence>